<evidence type="ECO:0000313" key="15">
    <source>
        <dbReference type="EMBL" id="PVH22607.1"/>
    </source>
</evidence>
<reference evidence="15 16" key="1">
    <citation type="submission" date="2017-12" db="EMBL/GenBank/DDBJ databases">
        <title>Genome Sequence of a Multidrug-Resistant Candida haemulonii Isolate from a Patient with Chronic Leg Ulcers in Israel.</title>
        <authorList>
            <person name="Chow N.A."/>
            <person name="Gade L."/>
            <person name="Batra D."/>
            <person name="Rowe L.A."/>
            <person name="Ben-Ami R."/>
            <person name="Loparev V.N."/>
            <person name="Litvintseva A.P."/>
        </authorList>
    </citation>
    <scope>NUCLEOTIDE SEQUENCE [LARGE SCALE GENOMIC DNA]</scope>
    <source>
        <strain evidence="15 16">B11899</strain>
    </source>
</reference>
<evidence type="ECO:0000256" key="6">
    <source>
        <dbReference type="ARBA" id="ARBA00022692"/>
    </source>
</evidence>
<dbReference type="GeneID" id="37010510"/>
<protein>
    <recommendedName>
        <fullName evidence="4 12">Endopolyphosphatase</fullName>
        <ecNumber evidence="3 12">3.6.1.10</ecNumber>
    </recommendedName>
</protein>
<evidence type="ECO:0000256" key="2">
    <source>
        <dbReference type="ARBA" id="ARBA00010399"/>
    </source>
</evidence>
<dbReference type="GO" id="GO:0000324">
    <property type="term" value="C:fungal-type vacuole"/>
    <property type="evidence" value="ECO:0007669"/>
    <property type="project" value="TreeGrafter"/>
</dbReference>
<dbReference type="CDD" id="cd00842">
    <property type="entry name" value="MPP_ASMase"/>
    <property type="match status" value="1"/>
</dbReference>
<evidence type="ECO:0000256" key="1">
    <source>
        <dbReference type="ARBA" id="ARBA00004576"/>
    </source>
</evidence>
<organism evidence="15 16">
    <name type="scientific">Candidozyma haemuli</name>
    <dbReference type="NCBI Taxonomy" id="45357"/>
    <lineage>
        <taxon>Eukaryota</taxon>
        <taxon>Fungi</taxon>
        <taxon>Dikarya</taxon>
        <taxon>Ascomycota</taxon>
        <taxon>Saccharomycotina</taxon>
        <taxon>Pichiomycetes</taxon>
        <taxon>Metschnikowiaceae</taxon>
        <taxon>Candidozyma</taxon>
    </lineage>
</organism>
<dbReference type="OrthoDB" id="348678at2759"/>
<dbReference type="InterPro" id="IPR041805">
    <property type="entry name" value="ASMase/PPN1_MPP"/>
</dbReference>
<dbReference type="GO" id="GO:0000298">
    <property type="term" value="F:endopolyphosphatase activity"/>
    <property type="evidence" value="ECO:0007669"/>
    <property type="project" value="UniProtKB-EC"/>
</dbReference>
<keyword evidence="11" id="KW-0325">Glycoprotein</keyword>
<keyword evidence="5 12" id="KW-0926">Vacuole</keyword>
<dbReference type="InterPro" id="IPR004843">
    <property type="entry name" value="Calcineurin-like_PHP"/>
</dbReference>
<keyword evidence="16" id="KW-1185">Reference proteome</keyword>
<comment type="function">
    <text evidence="12">Catalyzes the hydrolysis of inorganic polyphosphate (polyP) chains of many hundreds of phosphate residues into shorter lengths.</text>
</comment>
<accession>A0A2V1AX00</accession>
<dbReference type="GO" id="GO:0006798">
    <property type="term" value="P:polyphosphate catabolic process"/>
    <property type="evidence" value="ECO:0007669"/>
    <property type="project" value="TreeGrafter"/>
</dbReference>
<dbReference type="EC" id="3.6.1.10" evidence="3 12"/>
<dbReference type="InterPro" id="IPR012358">
    <property type="entry name" value="EndopolyPtase_N1"/>
</dbReference>
<evidence type="ECO:0000256" key="9">
    <source>
        <dbReference type="ARBA" id="ARBA00022989"/>
    </source>
</evidence>
<dbReference type="EMBL" id="PKFO01000008">
    <property type="protein sequence ID" value="PVH22607.1"/>
    <property type="molecule type" value="Genomic_DNA"/>
</dbReference>
<dbReference type="GO" id="GO:0008081">
    <property type="term" value="F:phosphoric diester hydrolase activity"/>
    <property type="evidence" value="ECO:0007669"/>
    <property type="project" value="TreeGrafter"/>
</dbReference>
<dbReference type="InterPro" id="IPR029052">
    <property type="entry name" value="Metallo-depent_PP-like"/>
</dbReference>
<dbReference type="SUPFAM" id="SSF56300">
    <property type="entry name" value="Metallo-dependent phosphatases"/>
    <property type="match status" value="1"/>
</dbReference>
<dbReference type="Pfam" id="PF00149">
    <property type="entry name" value="Metallophos"/>
    <property type="match status" value="1"/>
</dbReference>
<keyword evidence="8" id="KW-0735">Signal-anchor</keyword>
<sequence>MVLAQEKTKRSVWSLVSLLFLVTVFVSFAVLSERFPTLLSSSRVSPVEYTQLKLSAEEKDDLKRLGLTPKNPVEVKNPLTGEKRTIHGRFLHLTDFHPDPYYKPGSSIEDKCHGGKGEASKYGDAILGCDAPLDLVFDTIDWVESNLKDKIDFIVWTGDNVRHDNDREYPRFETDIFESNEKISRIMYEKFDILPIPSLGNNDVYPHNLFAEGPTLQTREFYKIWRPYVPQPQLHLFNKGAYFFQEVIPGQLAVLSINTLYLYKSNPLVDSCDKKKDPGYKIFKWLGYVLKEMRRRNMKVWLTGHVPPTPKNYDISCLRKYIMWAHEYRDVIIGGLYGHMNIDHFVPLDSKMAYESFESKFKEIMRQDDFKTFEEDDEGEDVTLEKLYEAFNSSIQHDSIKEAPGVFDFSKDIHVEAGVPKGKVDYMNTFRETMYADIKRSKKCGKLSERYSVAHVSASVVPTFNPGLRVWEYNITDLHNIKMNDFGTWDSFFSSVDYLLEKDDGADYHDSFATFNDKVDAFKKDKTIPPKMPKDLPLGPAYDKQLFTPERYVQYFLDLEGINEGKKKFEYELEYSTDNDAYNMKDLTVNEWLHLGRRLGAPVRQKRKGADEKEVNSPKSGKKLDALWKQFLKHTFIDSNYENLGYGFE</sequence>
<comment type="caution">
    <text evidence="15">The sequence shown here is derived from an EMBL/GenBank/DDBJ whole genome shotgun (WGS) entry which is preliminary data.</text>
</comment>
<evidence type="ECO:0000256" key="12">
    <source>
        <dbReference type="PIRNR" id="PIRNR027093"/>
    </source>
</evidence>
<evidence type="ECO:0000256" key="8">
    <source>
        <dbReference type="ARBA" id="ARBA00022968"/>
    </source>
</evidence>
<dbReference type="RefSeq" id="XP_025343547.1">
    <property type="nucleotide sequence ID" value="XM_025488780.1"/>
</dbReference>
<dbReference type="VEuPathDB" id="FungiDB:CXQ85_005180"/>
<name>A0A2V1AX00_9ASCO</name>
<evidence type="ECO:0000256" key="3">
    <source>
        <dbReference type="ARBA" id="ARBA00012459"/>
    </source>
</evidence>
<evidence type="ECO:0000256" key="5">
    <source>
        <dbReference type="ARBA" id="ARBA00022554"/>
    </source>
</evidence>
<keyword evidence="10 12" id="KW-0472">Membrane</keyword>
<comment type="catalytic activity">
    <reaction evidence="12">
        <text>[phosphate](n+1) + n H2O = (n+1) phosphate + n H(+)</text>
        <dbReference type="Rhea" id="RHEA:22452"/>
        <dbReference type="Rhea" id="RHEA-COMP:14280"/>
        <dbReference type="ChEBI" id="CHEBI:15377"/>
        <dbReference type="ChEBI" id="CHEBI:15378"/>
        <dbReference type="ChEBI" id="CHEBI:16838"/>
        <dbReference type="ChEBI" id="CHEBI:43474"/>
        <dbReference type="EC" id="3.6.1.10"/>
    </reaction>
</comment>
<keyword evidence="6 13" id="KW-0812">Transmembrane</keyword>
<evidence type="ECO:0000256" key="13">
    <source>
        <dbReference type="SAM" id="Phobius"/>
    </source>
</evidence>
<evidence type="ECO:0000256" key="11">
    <source>
        <dbReference type="ARBA" id="ARBA00023180"/>
    </source>
</evidence>
<dbReference type="PANTHER" id="PTHR10340:SF55">
    <property type="entry name" value="ENDOPOLYPHOSPHATASE"/>
    <property type="match status" value="1"/>
</dbReference>
<evidence type="ECO:0000313" key="16">
    <source>
        <dbReference type="Proteomes" id="UP000244309"/>
    </source>
</evidence>
<dbReference type="AlphaFoldDB" id="A0A2V1AX00"/>
<dbReference type="STRING" id="45357.A0A2V1AX00"/>
<dbReference type="PANTHER" id="PTHR10340">
    <property type="entry name" value="SPHINGOMYELIN PHOSPHODIESTERASE"/>
    <property type="match status" value="1"/>
</dbReference>
<feature type="domain" description="Calcineurin-like phosphoesterase" evidence="14">
    <location>
        <begin position="89"/>
        <end position="309"/>
    </location>
</feature>
<dbReference type="Proteomes" id="UP000244309">
    <property type="component" value="Unassembled WGS sequence"/>
</dbReference>
<dbReference type="PIRSF" id="PIRSF027093">
    <property type="entry name" value="EndopolyPtase_N1"/>
    <property type="match status" value="1"/>
</dbReference>
<keyword evidence="9 13" id="KW-1133">Transmembrane helix</keyword>
<feature type="transmembrane region" description="Helical" evidence="13">
    <location>
        <begin position="12"/>
        <end position="31"/>
    </location>
</feature>
<comment type="subcellular location">
    <subcellularLocation>
        <location evidence="1">Vacuole membrane</location>
        <topology evidence="1">Single-pass type II membrane protein</topology>
    </subcellularLocation>
</comment>
<evidence type="ECO:0000259" key="14">
    <source>
        <dbReference type="Pfam" id="PF00149"/>
    </source>
</evidence>
<evidence type="ECO:0000256" key="10">
    <source>
        <dbReference type="ARBA" id="ARBA00023136"/>
    </source>
</evidence>
<evidence type="ECO:0000256" key="7">
    <source>
        <dbReference type="ARBA" id="ARBA00022801"/>
    </source>
</evidence>
<proteinExistence type="inferred from homology"/>
<dbReference type="GO" id="GO:0005774">
    <property type="term" value="C:vacuolar membrane"/>
    <property type="evidence" value="ECO:0007669"/>
    <property type="project" value="UniProtKB-SubCell"/>
</dbReference>
<keyword evidence="7 12" id="KW-0378">Hydrolase</keyword>
<comment type="similarity">
    <text evidence="2">Belongs to the endopolyphosphatase PPN1 family.</text>
</comment>
<evidence type="ECO:0000256" key="4">
    <source>
        <dbReference type="ARBA" id="ARBA00014458"/>
    </source>
</evidence>
<gene>
    <name evidence="15" type="ORF">CXQ85_005180</name>
</gene>
<dbReference type="GO" id="GO:0004309">
    <property type="term" value="F:exopolyphosphatase activity"/>
    <property type="evidence" value="ECO:0007669"/>
    <property type="project" value="TreeGrafter"/>
</dbReference>